<keyword evidence="4" id="KW-1185">Reference proteome</keyword>
<dbReference type="EMBL" id="MBQD01000011">
    <property type="protein sequence ID" value="OCL36386.1"/>
    <property type="molecule type" value="Genomic_DNA"/>
</dbReference>
<feature type="region of interest" description="Disordered" evidence="1">
    <location>
        <begin position="21"/>
        <end position="57"/>
    </location>
</feature>
<evidence type="ECO:0000256" key="1">
    <source>
        <dbReference type="SAM" id="MobiDB-lite"/>
    </source>
</evidence>
<sequence>MTKWRTGLVALAVLATGCTSPAPGVTGSSSVEPGPPTTSAPALPSATASPVPDDELPLDHPITGRLVDGAAADVVAELHRVAGGLPVLKVDVTTETATLSAVRPDRSVVTYQWRDGVIDRADSDVQYFEQATFDPADFPLDSVGRMFDVADLRGVRGDLVLQVVDYREGQVLMTVTSRPESETVFFRPDGTAVAVLGMTGVADIAAGLSEVIGDATEAYAVGFNATRGYWADLPDTDPGLVLNRARVGAVPLFETRRTETPTLTPFDPSAIDAAALAQAVARAQRSPDEQCDVVVDMSLGRSAPVARVDCQGRVTYSDLEGRDMTDLIG</sequence>
<organism evidence="3 4">
    <name type="scientific">Tessaracoccus lapidicaptus</name>
    <dbReference type="NCBI Taxonomy" id="1427523"/>
    <lineage>
        <taxon>Bacteria</taxon>
        <taxon>Bacillati</taxon>
        <taxon>Actinomycetota</taxon>
        <taxon>Actinomycetes</taxon>
        <taxon>Propionibacteriales</taxon>
        <taxon>Propionibacteriaceae</taxon>
        <taxon>Tessaracoccus</taxon>
    </lineage>
</organism>
<feature type="signal peptide" evidence="2">
    <location>
        <begin position="1"/>
        <end position="21"/>
    </location>
</feature>
<dbReference type="Proteomes" id="UP000093501">
    <property type="component" value="Unassembled WGS sequence"/>
</dbReference>
<reference evidence="4" key="1">
    <citation type="submission" date="2016-07" db="EMBL/GenBank/DDBJ databases">
        <authorList>
            <person name="Florea S."/>
            <person name="Webb J.S."/>
            <person name="Jaromczyk J."/>
            <person name="Schardl C.L."/>
        </authorList>
    </citation>
    <scope>NUCLEOTIDE SEQUENCE [LARGE SCALE GENOMIC DNA]</scope>
    <source>
        <strain evidence="4">IPBSL-7</strain>
    </source>
</reference>
<comment type="caution">
    <text evidence="3">The sequence shown here is derived from an EMBL/GenBank/DDBJ whole genome shotgun (WGS) entry which is preliminary data.</text>
</comment>
<feature type="chain" id="PRO_5043657783" evidence="2">
    <location>
        <begin position="22"/>
        <end position="329"/>
    </location>
</feature>
<proteinExistence type="predicted"/>
<feature type="compositionally biased region" description="Low complexity" evidence="1">
    <location>
        <begin position="39"/>
        <end position="51"/>
    </location>
</feature>
<name>A0A1C0APY6_9ACTN</name>
<dbReference type="RefSeq" id="WP_068750580.1">
    <property type="nucleotide sequence ID" value="NZ_LR214441.1"/>
</dbReference>
<evidence type="ECO:0000313" key="4">
    <source>
        <dbReference type="Proteomes" id="UP000093501"/>
    </source>
</evidence>
<evidence type="ECO:0000313" key="3">
    <source>
        <dbReference type="EMBL" id="OCL36386.1"/>
    </source>
</evidence>
<accession>A0A1C0APY6</accession>
<gene>
    <name evidence="3" type="ORF">BCR15_00475</name>
</gene>
<evidence type="ECO:0000256" key="2">
    <source>
        <dbReference type="SAM" id="SignalP"/>
    </source>
</evidence>
<protein>
    <submittedName>
        <fullName evidence="3">Uncharacterized protein</fullName>
    </submittedName>
</protein>
<keyword evidence="2" id="KW-0732">Signal</keyword>
<dbReference type="PROSITE" id="PS51257">
    <property type="entry name" value="PROKAR_LIPOPROTEIN"/>
    <property type="match status" value="1"/>
</dbReference>
<dbReference type="AlphaFoldDB" id="A0A1C0APY6"/>